<dbReference type="GO" id="GO:0006952">
    <property type="term" value="P:defense response"/>
    <property type="evidence" value="ECO:0007669"/>
    <property type="project" value="UniProtKB-KW"/>
</dbReference>
<feature type="compositionally biased region" description="Basic and acidic residues" evidence="6">
    <location>
        <begin position="170"/>
        <end position="182"/>
    </location>
</feature>
<evidence type="ECO:0000256" key="2">
    <source>
        <dbReference type="ARBA" id="ARBA00022475"/>
    </source>
</evidence>
<proteinExistence type="inferred from homology"/>
<dbReference type="PROSITE" id="PS01031">
    <property type="entry name" value="SHSP"/>
    <property type="match status" value="1"/>
</dbReference>
<comment type="subcellular location">
    <subcellularLocation>
        <location evidence="1">Cell membrane</location>
        <topology evidence="1">Single-pass membrane protein</topology>
    </subcellularLocation>
</comment>
<dbReference type="Pfam" id="PF00011">
    <property type="entry name" value="HSP20"/>
    <property type="match status" value="1"/>
</dbReference>
<keyword evidence="7" id="KW-1133">Transmembrane helix</keyword>
<evidence type="ECO:0000256" key="7">
    <source>
        <dbReference type="SAM" id="Phobius"/>
    </source>
</evidence>
<dbReference type="InterPro" id="IPR002068">
    <property type="entry name" value="A-crystallin/Hsp20_dom"/>
</dbReference>
<dbReference type="SUPFAM" id="SSF49764">
    <property type="entry name" value="HSP20-like chaperones"/>
    <property type="match status" value="1"/>
</dbReference>
<dbReference type="PANTHER" id="PTHR43670">
    <property type="entry name" value="HEAT SHOCK PROTEIN 26"/>
    <property type="match status" value="1"/>
</dbReference>
<keyword evidence="9" id="KW-0346">Stress response</keyword>
<keyword evidence="3" id="KW-0611">Plant defense</keyword>
<dbReference type="Gene3D" id="2.60.40.790">
    <property type="match status" value="1"/>
</dbReference>
<evidence type="ECO:0000313" key="9">
    <source>
        <dbReference type="EMBL" id="JAT65800.1"/>
    </source>
</evidence>
<organism evidence="9">
    <name type="scientific">Anthurium amnicola</name>
    <dbReference type="NCBI Taxonomy" id="1678845"/>
    <lineage>
        <taxon>Eukaryota</taxon>
        <taxon>Viridiplantae</taxon>
        <taxon>Streptophyta</taxon>
        <taxon>Embryophyta</taxon>
        <taxon>Tracheophyta</taxon>
        <taxon>Spermatophyta</taxon>
        <taxon>Magnoliopsida</taxon>
        <taxon>Liliopsida</taxon>
        <taxon>Araceae</taxon>
        <taxon>Pothoideae</taxon>
        <taxon>Potheae</taxon>
        <taxon>Anthurium</taxon>
    </lineage>
</organism>
<dbReference type="EMBL" id="GDJX01002136">
    <property type="protein sequence ID" value="JAT65800.1"/>
    <property type="molecule type" value="Transcribed_RNA"/>
</dbReference>
<keyword evidence="2" id="KW-1003">Cell membrane</keyword>
<evidence type="ECO:0000256" key="3">
    <source>
        <dbReference type="ARBA" id="ARBA00022821"/>
    </source>
</evidence>
<feature type="compositionally biased region" description="Basic and acidic residues" evidence="6">
    <location>
        <begin position="125"/>
        <end position="146"/>
    </location>
</feature>
<comment type="similarity">
    <text evidence="4 5">Belongs to the small heat shock protein (HSP20) family.</text>
</comment>
<accession>A0A1D1ZFQ7</accession>
<name>A0A1D1ZFQ7_9ARAE</name>
<keyword evidence="7" id="KW-0812">Transmembrane</keyword>
<reference evidence="9" key="1">
    <citation type="submission" date="2015-07" db="EMBL/GenBank/DDBJ databases">
        <title>Transcriptome Assembly of Anthurium amnicola.</title>
        <authorList>
            <person name="Suzuki J."/>
        </authorList>
    </citation>
    <scope>NUCLEOTIDE SEQUENCE</scope>
</reference>
<evidence type="ECO:0000256" key="6">
    <source>
        <dbReference type="SAM" id="MobiDB-lite"/>
    </source>
</evidence>
<dbReference type="AlphaFoldDB" id="A0A1D1ZFQ7"/>
<dbReference type="GO" id="GO:0034605">
    <property type="term" value="P:cellular response to heat"/>
    <property type="evidence" value="ECO:0007669"/>
    <property type="project" value="TreeGrafter"/>
</dbReference>
<evidence type="ECO:0000256" key="4">
    <source>
        <dbReference type="PROSITE-ProRule" id="PRU00285"/>
    </source>
</evidence>
<evidence type="ECO:0000259" key="8">
    <source>
        <dbReference type="PROSITE" id="PS01031"/>
    </source>
</evidence>
<sequence>MDAGARVYVDVEPEYLLITGEEADLLLVDLTGFKNEAEFRKEHVRVQVNSNGELKVTGERPLVGGAPNRWCRFERVFRLPENCVGTDITAKFDKGLLSVMMPKLAEDQPPPLPAMVAKPEPVEAVTRKPEDMESTKPAKRDEPNKDKKGKKVATSVASGDKEMTTASVGKEPEVEPAVDTRKTVKPPPPDGEGTSYPTTPPPPPSLPPPTMDAAEKPTHVVKLRRQHRQLVVNVVVAILVLVGLGLYLSYRGRKSPEGQPGSAITEF</sequence>
<dbReference type="InterPro" id="IPR008978">
    <property type="entry name" value="HSP20-like_chaperone"/>
</dbReference>
<gene>
    <name evidence="9" type="primary">HSP17.6C</name>
    <name evidence="9" type="ORF">g.36720</name>
</gene>
<dbReference type="GO" id="GO:0005886">
    <property type="term" value="C:plasma membrane"/>
    <property type="evidence" value="ECO:0007669"/>
    <property type="project" value="UniProtKB-SubCell"/>
</dbReference>
<keyword evidence="7" id="KW-0472">Membrane</keyword>
<feature type="region of interest" description="Disordered" evidence="6">
    <location>
        <begin position="107"/>
        <end position="213"/>
    </location>
</feature>
<evidence type="ECO:0000256" key="5">
    <source>
        <dbReference type="RuleBase" id="RU003616"/>
    </source>
</evidence>
<feature type="domain" description="SHSP" evidence="8">
    <location>
        <begin position="6"/>
        <end position="118"/>
    </location>
</feature>
<dbReference type="CDD" id="cd06464">
    <property type="entry name" value="ACD_sHsps-like"/>
    <property type="match status" value="1"/>
</dbReference>
<dbReference type="PANTHER" id="PTHR43670:SF114">
    <property type="entry name" value="OS05G0592000 PROTEIN"/>
    <property type="match status" value="1"/>
</dbReference>
<feature type="compositionally biased region" description="Pro residues" evidence="6">
    <location>
        <begin position="198"/>
        <end position="210"/>
    </location>
</feature>
<evidence type="ECO:0000256" key="1">
    <source>
        <dbReference type="ARBA" id="ARBA00004162"/>
    </source>
</evidence>
<protein>
    <submittedName>
        <fullName evidence="9">17. class I heat shock protein 3</fullName>
    </submittedName>
</protein>
<feature type="transmembrane region" description="Helical" evidence="7">
    <location>
        <begin position="230"/>
        <end position="250"/>
    </location>
</feature>